<feature type="domain" description="AAA+ ATPase" evidence="2">
    <location>
        <begin position="49"/>
        <end position="203"/>
    </location>
</feature>
<dbReference type="Pfam" id="PF08406">
    <property type="entry name" value="CbbQ_C"/>
    <property type="match status" value="1"/>
</dbReference>
<comment type="similarity">
    <text evidence="1">Belongs to the CbbQ/NirQ/NorQ/GpvN family.</text>
</comment>
<dbReference type="Gene3D" id="3.40.50.300">
    <property type="entry name" value="P-loop containing nucleotide triphosphate hydrolases"/>
    <property type="match status" value="1"/>
</dbReference>
<evidence type="ECO:0000313" key="3">
    <source>
        <dbReference type="EMBL" id="RGU57806.1"/>
    </source>
</evidence>
<comment type="caution">
    <text evidence="3">The sequence shown here is derived from an EMBL/GenBank/DDBJ whole genome shotgun (WGS) entry which is preliminary data.</text>
</comment>
<protein>
    <submittedName>
        <fullName evidence="3">AAA family ATPase</fullName>
    </submittedName>
</protein>
<sequence length="290" mass="32617">MQSNKTTASLLQPDLFPDFRTASFSPPKHSRDLCIPQRKWEFLCHTLYLGKYPFLLGPKGCGKSSVVMELADAMEMDYFGFDMGQAFKPKKMFVGGLVIGDEGKTLAVRSEFFKAFTSDRPTLIFLDELTRIPMVAANFLMTILDRRQSYLYDEDSGVRYNKGTNVQFVAAGNTGFAYVSTQRLDSAFEDRFIKVQLDYLTPEEEAALMMQRYPLVKASAAAQLAEIARLLRQAEQKEALTVSLSTRQVLDAAAYLQLGYSVREVVEEVILTNYVIAGEQLVARSLVQMV</sequence>
<evidence type="ECO:0000259" key="2">
    <source>
        <dbReference type="SMART" id="SM00382"/>
    </source>
</evidence>
<dbReference type="CDD" id="cd00009">
    <property type="entry name" value="AAA"/>
    <property type="match status" value="1"/>
</dbReference>
<name>A0A412TVG5_9BACT</name>
<gene>
    <name evidence="3" type="ORF">DWW57_04755</name>
</gene>
<evidence type="ECO:0000256" key="1">
    <source>
        <dbReference type="ARBA" id="ARBA00009417"/>
    </source>
</evidence>
<dbReference type="SMART" id="SM00382">
    <property type="entry name" value="AAA"/>
    <property type="match status" value="1"/>
</dbReference>
<dbReference type="Pfam" id="PF07728">
    <property type="entry name" value="AAA_5"/>
    <property type="match status" value="1"/>
</dbReference>
<dbReference type="InterPro" id="IPR027417">
    <property type="entry name" value="P-loop_NTPase"/>
</dbReference>
<organism evidence="3 4">
    <name type="scientific">Odoribacter splanchnicus</name>
    <dbReference type="NCBI Taxonomy" id="28118"/>
    <lineage>
        <taxon>Bacteria</taxon>
        <taxon>Pseudomonadati</taxon>
        <taxon>Bacteroidota</taxon>
        <taxon>Bacteroidia</taxon>
        <taxon>Bacteroidales</taxon>
        <taxon>Odoribacteraceae</taxon>
        <taxon>Odoribacter</taxon>
    </lineage>
</organism>
<accession>A0A412TVG5</accession>
<dbReference type="AlphaFoldDB" id="A0A412TVG5"/>
<dbReference type="GO" id="GO:0005524">
    <property type="term" value="F:ATP binding"/>
    <property type="evidence" value="ECO:0007669"/>
    <property type="project" value="InterPro"/>
</dbReference>
<dbReference type="RefSeq" id="WP_046450702.1">
    <property type="nucleotide sequence ID" value="NZ_JADMUD010000013.1"/>
</dbReference>
<dbReference type="InterPro" id="IPR013615">
    <property type="entry name" value="CbbQ_C"/>
</dbReference>
<reference evidence="3 4" key="1">
    <citation type="submission" date="2018-08" db="EMBL/GenBank/DDBJ databases">
        <title>A genome reference for cultivated species of the human gut microbiota.</title>
        <authorList>
            <person name="Zou Y."/>
            <person name="Xue W."/>
            <person name="Luo G."/>
        </authorList>
    </citation>
    <scope>NUCLEOTIDE SEQUENCE [LARGE SCALE GENOMIC DNA]</scope>
    <source>
        <strain evidence="3 4">AF16-14</strain>
    </source>
</reference>
<dbReference type="Proteomes" id="UP000284243">
    <property type="component" value="Unassembled WGS sequence"/>
</dbReference>
<dbReference type="InterPro" id="IPR011704">
    <property type="entry name" value="ATPase_dyneun-rel_AAA"/>
</dbReference>
<dbReference type="EMBL" id="QRYC01000004">
    <property type="protein sequence ID" value="RGU57806.1"/>
    <property type="molecule type" value="Genomic_DNA"/>
</dbReference>
<dbReference type="InterPro" id="IPR003593">
    <property type="entry name" value="AAA+_ATPase"/>
</dbReference>
<dbReference type="GO" id="GO:0016887">
    <property type="term" value="F:ATP hydrolysis activity"/>
    <property type="evidence" value="ECO:0007669"/>
    <property type="project" value="InterPro"/>
</dbReference>
<dbReference type="SUPFAM" id="SSF52540">
    <property type="entry name" value="P-loop containing nucleoside triphosphate hydrolases"/>
    <property type="match status" value="1"/>
</dbReference>
<proteinExistence type="inferred from homology"/>
<evidence type="ECO:0000313" key="4">
    <source>
        <dbReference type="Proteomes" id="UP000284243"/>
    </source>
</evidence>